<evidence type="ECO:0000313" key="7">
    <source>
        <dbReference type="Proteomes" id="UP000008022"/>
    </source>
</evidence>
<dbReference type="Gene3D" id="2.40.330.10">
    <property type="entry name" value="DNA-binding pseudobarrel domain"/>
    <property type="match status" value="1"/>
</dbReference>
<proteinExistence type="predicted"/>
<dbReference type="STRING" id="4529.A0A0E0PY58"/>
<dbReference type="AlphaFoldDB" id="A0A0E0PY58"/>
<dbReference type="EnsemblPlants" id="ORUFI06G16580.1">
    <property type="protein sequence ID" value="ORUFI06G16580.1"/>
    <property type="gene ID" value="ORUFI06G16580"/>
</dbReference>
<evidence type="ECO:0000256" key="2">
    <source>
        <dbReference type="ARBA" id="ARBA00023015"/>
    </source>
</evidence>
<evidence type="ECO:0000256" key="3">
    <source>
        <dbReference type="ARBA" id="ARBA00023125"/>
    </source>
</evidence>
<keyword evidence="7" id="KW-1185">Reference proteome</keyword>
<dbReference type="GO" id="GO:0003677">
    <property type="term" value="F:DNA binding"/>
    <property type="evidence" value="ECO:0007669"/>
    <property type="project" value="UniProtKB-KW"/>
</dbReference>
<reference evidence="6" key="2">
    <citation type="submission" date="2015-06" db="UniProtKB">
        <authorList>
            <consortium name="EnsemblPlants"/>
        </authorList>
    </citation>
    <scope>IDENTIFICATION</scope>
</reference>
<keyword evidence="2" id="KW-0805">Transcription regulation</keyword>
<keyword evidence="5" id="KW-0539">Nucleus</keyword>
<organism evidence="6 7">
    <name type="scientific">Oryza rufipogon</name>
    <name type="common">Brownbeard rice</name>
    <name type="synonym">Asian wild rice</name>
    <dbReference type="NCBI Taxonomy" id="4529"/>
    <lineage>
        <taxon>Eukaryota</taxon>
        <taxon>Viridiplantae</taxon>
        <taxon>Streptophyta</taxon>
        <taxon>Embryophyta</taxon>
        <taxon>Tracheophyta</taxon>
        <taxon>Spermatophyta</taxon>
        <taxon>Magnoliopsida</taxon>
        <taxon>Liliopsida</taxon>
        <taxon>Poales</taxon>
        <taxon>Poaceae</taxon>
        <taxon>BOP clade</taxon>
        <taxon>Oryzoideae</taxon>
        <taxon>Oryzeae</taxon>
        <taxon>Oryzinae</taxon>
        <taxon>Oryza</taxon>
    </lineage>
</organism>
<dbReference type="SUPFAM" id="SSF101936">
    <property type="entry name" value="DNA-binding pseudobarrel domain"/>
    <property type="match status" value="1"/>
</dbReference>
<sequence>MNETFMKQDRVYFSKEFSVNHLKPLMDDATVQIQVQALEGPSTNMILHRSTDHCCNLKKGWADFAVNNNIKLQTVCILHFYKTSHLGATIDIF</sequence>
<dbReference type="HOGENOM" id="CLU_186385_0_0_1"/>
<evidence type="ECO:0008006" key="8">
    <source>
        <dbReference type="Google" id="ProtNLM"/>
    </source>
</evidence>
<protein>
    <recommendedName>
        <fullName evidence="8">TF-B3 domain-containing protein</fullName>
    </recommendedName>
</protein>
<dbReference type="Proteomes" id="UP000008022">
    <property type="component" value="Unassembled WGS sequence"/>
</dbReference>
<evidence type="ECO:0000256" key="5">
    <source>
        <dbReference type="ARBA" id="ARBA00023242"/>
    </source>
</evidence>
<dbReference type="Gramene" id="ORUFI06G16580.1">
    <property type="protein sequence ID" value="ORUFI06G16580.1"/>
    <property type="gene ID" value="ORUFI06G16580"/>
</dbReference>
<dbReference type="InterPro" id="IPR015300">
    <property type="entry name" value="DNA-bd_pseudobarrel_sf"/>
</dbReference>
<keyword evidence="4" id="KW-0804">Transcription</keyword>
<evidence type="ECO:0000256" key="1">
    <source>
        <dbReference type="ARBA" id="ARBA00004123"/>
    </source>
</evidence>
<dbReference type="GO" id="GO:0005634">
    <property type="term" value="C:nucleus"/>
    <property type="evidence" value="ECO:0007669"/>
    <property type="project" value="UniProtKB-SubCell"/>
</dbReference>
<comment type="subcellular location">
    <subcellularLocation>
        <location evidence="1">Nucleus</location>
    </subcellularLocation>
</comment>
<dbReference type="OMA" id="NMILHRS"/>
<keyword evidence="3" id="KW-0238">DNA-binding</keyword>
<evidence type="ECO:0000256" key="4">
    <source>
        <dbReference type="ARBA" id="ARBA00023163"/>
    </source>
</evidence>
<name>A0A0E0PY58_ORYRU</name>
<reference evidence="7" key="1">
    <citation type="submission" date="2013-06" db="EMBL/GenBank/DDBJ databases">
        <authorList>
            <person name="Zhao Q."/>
        </authorList>
    </citation>
    <scope>NUCLEOTIDE SEQUENCE</scope>
    <source>
        <strain evidence="7">cv. W1943</strain>
    </source>
</reference>
<evidence type="ECO:0000313" key="6">
    <source>
        <dbReference type="EnsemblPlants" id="ORUFI06G16580.1"/>
    </source>
</evidence>
<accession>A0A0E0PY58</accession>